<gene>
    <name evidence="2" type="ordered locus">Rxyl_0878</name>
</gene>
<keyword evidence="3" id="KW-1185">Reference proteome</keyword>
<accession>Q1AXN3</accession>
<sequence length="152" mass="16145">MGAGRRAASGAVAGLCSTLALSGLRWALGRAGLVHETAPEQVVRRLEDLGLLEGWSPPARRLLAAAAHLSYGTGLGAFMGLLRRLRGGPAEEASVGSALGVLSWGVGWASWLPLAGVHLPPWKQRTPRVLLPLLDHAFFGAVWGLLYRRLRV</sequence>
<keyword evidence="1" id="KW-0812">Transmembrane</keyword>
<name>Q1AXN3_RUBXD</name>
<dbReference type="AlphaFoldDB" id="Q1AXN3"/>
<dbReference type="Proteomes" id="UP000006637">
    <property type="component" value="Chromosome"/>
</dbReference>
<reference evidence="2 3" key="1">
    <citation type="submission" date="2006-06" db="EMBL/GenBank/DDBJ databases">
        <title>Complete sequence of Rubrobacter xylanophilus DSM 9941.</title>
        <authorList>
            <consortium name="US DOE Joint Genome Institute"/>
            <person name="Copeland A."/>
            <person name="Lucas S."/>
            <person name="Lapidus A."/>
            <person name="Barry K."/>
            <person name="Detter J.C."/>
            <person name="Glavina del Rio T."/>
            <person name="Hammon N."/>
            <person name="Israni S."/>
            <person name="Dalin E."/>
            <person name="Tice H."/>
            <person name="Pitluck S."/>
            <person name="Munk A.C."/>
            <person name="Brettin T."/>
            <person name="Bruce D."/>
            <person name="Han C."/>
            <person name="Tapia R."/>
            <person name="Gilna P."/>
            <person name="Schmutz J."/>
            <person name="Larimer F."/>
            <person name="Land M."/>
            <person name="Hauser L."/>
            <person name="Kyrpides N."/>
            <person name="Lykidis A."/>
            <person name="da Costa M.S."/>
            <person name="Rainey F.A."/>
            <person name="Empadinhas N."/>
            <person name="Jolivet E."/>
            <person name="Battista J.R."/>
            <person name="Richardson P."/>
        </authorList>
    </citation>
    <scope>NUCLEOTIDE SEQUENCE [LARGE SCALE GENOMIC DNA]</scope>
    <source>
        <strain evidence="3">DSM 9941 / NBRC 16129 / PRD-1</strain>
    </source>
</reference>
<organism evidence="2 3">
    <name type="scientific">Rubrobacter xylanophilus (strain DSM 9941 / JCM 11954 / NBRC 16129 / PRD-1)</name>
    <dbReference type="NCBI Taxonomy" id="266117"/>
    <lineage>
        <taxon>Bacteria</taxon>
        <taxon>Bacillati</taxon>
        <taxon>Actinomycetota</taxon>
        <taxon>Rubrobacteria</taxon>
        <taxon>Rubrobacterales</taxon>
        <taxon>Rubrobacteraceae</taxon>
        <taxon>Rubrobacter</taxon>
    </lineage>
</organism>
<evidence type="ECO:0000313" key="3">
    <source>
        <dbReference type="Proteomes" id="UP000006637"/>
    </source>
</evidence>
<feature type="transmembrane region" description="Helical" evidence="1">
    <location>
        <begin position="94"/>
        <end position="117"/>
    </location>
</feature>
<evidence type="ECO:0000313" key="2">
    <source>
        <dbReference type="EMBL" id="ABG03845.1"/>
    </source>
</evidence>
<dbReference type="EMBL" id="CP000386">
    <property type="protein sequence ID" value="ABG03845.1"/>
    <property type="molecule type" value="Genomic_DNA"/>
</dbReference>
<evidence type="ECO:0008006" key="4">
    <source>
        <dbReference type="Google" id="ProtNLM"/>
    </source>
</evidence>
<feature type="transmembrane region" description="Helical" evidence="1">
    <location>
        <begin position="63"/>
        <end position="82"/>
    </location>
</feature>
<keyword evidence="1" id="KW-0472">Membrane</keyword>
<evidence type="ECO:0000256" key="1">
    <source>
        <dbReference type="SAM" id="Phobius"/>
    </source>
</evidence>
<protein>
    <recommendedName>
        <fullName evidence="4">DUF1440 domain-containing protein</fullName>
    </recommendedName>
</protein>
<keyword evidence="1" id="KW-1133">Transmembrane helix</keyword>
<dbReference type="OrthoDB" id="5244377at2"/>
<dbReference type="RefSeq" id="WP_011563863.1">
    <property type="nucleotide sequence ID" value="NC_008148.1"/>
</dbReference>
<feature type="transmembrane region" description="Helical" evidence="1">
    <location>
        <begin position="129"/>
        <end position="147"/>
    </location>
</feature>
<proteinExistence type="predicted"/>
<dbReference type="STRING" id="266117.Rxyl_0878"/>
<dbReference type="KEGG" id="rxy:Rxyl_0878"/>
<dbReference type="HOGENOM" id="CLU_1720995_0_0_11"/>